<evidence type="ECO:0000256" key="1">
    <source>
        <dbReference type="ARBA" id="ARBA00004651"/>
    </source>
</evidence>
<dbReference type="InterPro" id="IPR003339">
    <property type="entry name" value="ABC/ECF_trnsptr_transmembrane"/>
</dbReference>
<feature type="transmembrane region" description="Helical" evidence="9">
    <location>
        <begin position="70"/>
        <end position="87"/>
    </location>
</feature>
<dbReference type="AlphaFoldDB" id="A0A829R4S7"/>
<keyword evidence="5 9" id="KW-1003">Cell membrane</keyword>
<dbReference type="PANTHER" id="PTHR33514">
    <property type="entry name" value="PROTEIN ABCI12, CHLOROPLASTIC"/>
    <property type="match status" value="1"/>
</dbReference>
<evidence type="ECO:0000256" key="8">
    <source>
        <dbReference type="ARBA" id="ARBA00023136"/>
    </source>
</evidence>
<dbReference type="HAMAP" id="MF_01461">
    <property type="entry name" value="EcfT"/>
    <property type="match status" value="1"/>
</dbReference>
<protein>
    <recommendedName>
        <fullName evidence="3 9">Energy-coupling factor transporter transmembrane protein EcfT</fullName>
        <shortName evidence="9">ECF transporter T component EcfT</shortName>
    </recommendedName>
</protein>
<evidence type="ECO:0000256" key="6">
    <source>
        <dbReference type="ARBA" id="ARBA00022692"/>
    </source>
</evidence>
<dbReference type="InterPro" id="IPR024919">
    <property type="entry name" value="EcfT"/>
</dbReference>
<dbReference type="Pfam" id="PF02361">
    <property type="entry name" value="CbiQ"/>
    <property type="match status" value="1"/>
</dbReference>
<keyword evidence="4 9" id="KW-0813">Transport</keyword>
<evidence type="ECO:0000256" key="3">
    <source>
        <dbReference type="ARBA" id="ARBA00014042"/>
    </source>
</evidence>
<evidence type="ECO:0000313" key="10">
    <source>
        <dbReference type="EMBL" id="EUJ26531.1"/>
    </source>
</evidence>
<comment type="caution">
    <text evidence="10">The sequence shown here is derived from an EMBL/GenBank/DDBJ whole genome shotgun (WGS) entry which is preliminary data.</text>
</comment>
<comment type="subunit">
    <text evidence="9">Forms a stable energy-coupling factor (ECF) transporter complex composed of 2 membrane-embedded substrate-binding proteins (S component), 2 ATP-binding proteins (A component) and 2 transmembrane proteins (T component).</text>
</comment>
<evidence type="ECO:0000256" key="7">
    <source>
        <dbReference type="ARBA" id="ARBA00022989"/>
    </source>
</evidence>
<keyword evidence="7 9" id="KW-1133">Transmembrane helix</keyword>
<comment type="similarity">
    <text evidence="2 9">Belongs to the energy-coupling factor EcfT family.</text>
</comment>
<evidence type="ECO:0000256" key="9">
    <source>
        <dbReference type="HAMAP-Rule" id="MF_01461"/>
    </source>
</evidence>
<dbReference type="GO" id="GO:0005886">
    <property type="term" value="C:plasma membrane"/>
    <property type="evidence" value="ECO:0007669"/>
    <property type="project" value="UniProtKB-SubCell"/>
</dbReference>
<dbReference type="PANTHER" id="PTHR33514:SF13">
    <property type="entry name" value="PROTEIN ABCI12, CHLOROPLASTIC"/>
    <property type="match status" value="1"/>
</dbReference>
<comment type="subcellular location">
    <subcellularLocation>
        <location evidence="1 9">Cell membrane</location>
        <topology evidence="1 9">Multi-pass membrane protein</topology>
    </subcellularLocation>
</comment>
<dbReference type="RefSeq" id="WP_036107665.1">
    <property type="nucleotide sequence ID" value="NZ_AODG01000016.1"/>
</dbReference>
<evidence type="ECO:0000256" key="2">
    <source>
        <dbReference type="ARBA" id="ARBA00005660"/>
    </source>
</evidence>
<feature type="transmembrane region" description="Helical" evidence="9">
    <location>
        <begin position="242"/>
        <end position="262"/>
    </location>
</feature>
<comment type="function">
    <text evidence="9">Transmembrane (T) component of an energy-coupling factor (ECF) ABC-transporter complex. Unlike classic ABC transporters this ECF transporter provides the energy necessary to transport a number of different substrates.</text>
</comment>
<sequence>MIDKLILGRYVPGDSFLHRLDPRAKLVMGLLYIGILFLVDNWITTFLIIFFTFLVVVLTRIKVNVFIKGIRPLIWLILFTVVMQLLFTGGGEVYFQWGAITISSFGIANGALVFLRFTLLIVMSTVVTLTTKPMDLADAISYLLKPFSYLRMPVQDIALMLTVSMRFIPTLMEETDKIMKAQRARGVDFGEGNIFEQMKKIVPVFIPLFVSSFNRAEDLANAMEVRGYEGDAKRTRFRLLHWHGIDAIAFLVFIAVTVFLWLL</sequence>
<dbReference type="EMBL" id="AODG01000016">
    <property type="protein sequence ID" value="EUJ26531.1"/>
    <property type="molecule type" value="Genomic_DNA"/>
</dbReference>
<name>A0A829R4S7_LISGR</name>
<evidence type="ECO:0000313" key="11">
    <source>
        <dbReference type="Proteomes" id="UP000019251"/>
    </source>
</evidence>
<evidence type="ECO:0000256" key="5">
    <source>
        <dbReference type="ARBA" id="ARBA00022475"/>
    </source>
</evidence>
<accession>A0A829R4S7</accession>
<evidence type="ECO:0000256" key="4">
    <source>
        <dbReference type="ARBA" id="ARBA00022448"/>
    </source>
</evidence>
<keyword evidence="8 9" id="KW-0472">Membrane</keyword>
<dbReference type="GO" id="GO:0022857">
    <property type="term" value="F:transmembrane transporter activity"/>
    <property type="evidence" value="ECO:0007669"/>
    <property type="project" value="UniProtKB-UniRule"/>
</dbReference>
<reference evidence="10 11" key="1">
    <citation type="submission" date="2012-12" db="EMBL/GenBank/DDBJ databases">
        <title>Novel taxa of Listeriaceae from agricultural environments in the United States.</title>
        <authorList>
            <person name="den Bakker H.C."/>
            <person name="Allred A."/>
            <person name="Warchocki S."/>
            <person name="Wright E.M."/>
            <person name="Burrell A."/>
            <person name="Nightingale K.K."/>
            <person name="Kephart D."/>
            <person name="Wiedmann M."/>
        </authorList>
    </citation>
    <scope>NUCLEOTIDE SEQUENCE [LARGE SCALE GENOMIC DNA]</scope>
    <source>
        <strain evidence="10 11">FSL F6-1183</strain>
    </source>
</reference>
<proteinExistence type="inferred from homology"/>
<dbReference type="Proteomes" id="UP000019251">
    <property type="component" value="Unassembled WGS sequence"/>
</dbReference>
<feature type="transmembrane region" description="Helical" evidence="9">
    <location>
        <begin position="93"/>
        <end position="115"/>
    </location>
</feature>
<keyword evidence="6 9" id="KW-0812">Transmembrane</keyword>
<organism evidence="10 11">
    <name type="scientific">Listeria grayi FSL F6-1183</name>
    <dbReference type="NCBI Taxonomy" id="1265827"/>
    <lineage>
        <taxon>Bacteria</taxon>
        <taxon>Bacillati</taxon>
        <taxon>Bacillota</taxon>
        <taxon>Bacilli</taxon>
        <taxon>Bacillales</taxon>
        <taxon>Listeriaceae</taxon>
        <taxon>Listeria</taxon>
    </lineage>
</organism>
<dbReference type="CDD" id="cd16914">
    <property type="entry name" value="EcfT"/>
    <property type="match status" value="1"/>
</dbReference>
<feature type="transmembrane region" description="Helical" evidence="9">
    <location>
        <begin position="30"/>
        <end position="58"/>
    </location>
</feature>
<gene>
    <name evidence="9" type="primary">ecfT</name>
    <name evidence="10" type="ORF">LMUR_12829</name>
</gene>